<dbReference type="EMBL" id="FR695872">
    <property type="protein sequence ID" value="CBX29374.1"/>
    <property type="molecule type" value="Genomic_DNA"/>
</dbReference>
<feature type="binding site" description="axial binding residue" evidence="6">
    <location>
        <position position="109"/>
    </location>
    <ligand>
        <name>heme c</name>
        <dbReference type="ChEBI" id="CHEBI:61717"/>
        <label>1</label>
    </ligand>
    <ligandPart>
        <name>Fe</name>
        <dbReference type="ChEBI" id="CHEBI:18248"/>
    </ligandPart>
</feature>
<feature type="binding site" description="axial binding residue" evidence="6">
    <location>
        <position position="105"/>
    </location>
    <ligand>
        <name>heme c</name>
        <dbReference type="ChEBI" id="CHEBI:61717"/>
        <label>1</label>
    </ligand>
    <ligandPart>
        <name>Fe</name>
        <dbReference type="ChEBI" id="CHEBI:18248"/>
    </ligandPart>
</feature>
<dbReference type="InterPro" id="IPR020942">
    <property type="entry name" value="Cyt_c_III_dom"/>
</dbReference>
<proteinExistence type="predicted"/>
<keyword evidence="5 6" id="KW-0408">Iron</keyword>
<dbReference type="Pfam" id="PF02085">
    <property type="entry name" value="Cytochrom_CIII"/>
    <property type="match status" value="1"/>
</dbReference>
<evidence type="ECO:0000313" key="9">
    <source>
        <dbReference type="EMBL" id="CBX29374.1"/>
    </source>
</evidence>
<feature type="binding site" description="axial binding residue" evidence="6">
    <location>
        <position position="108"/>
    </location>
    <ligand>
        <name>heme c</name>
        <dbReference type="ChEBI" id="CHEBI:61717"/>
        <label>1</label>
    </ligand>
    <ligandPart>
        <name>Fe</name>
        <dbReference type="ChEBI" id="CHEBI:18248"/>
    </ligandPart>
</feature>
<feature type="signal peptide" evidence="7">
    <location>
        <begin position="1"/>
        <end position="25"/>
    </location>
</feature>
<accession>E1YFN0</accession>
<keyword evidence="4" id="KW-0249">Electron transport</keyword>
<feature type="binding site" description="axial binding residue" evidence="6">
    <location>
        <position position="122"/>
    </location>
    <ligand>
        <name>heme c</name>
        <dbReference type="ChEBI" id="CHEBI:61717"/>
        <label>1</label>
    </ligand>
    <ligandPart>
        <name>Fe</name>
        <dbReference type="ChEBI" id="CHEBI:18248"/>
    </ligandPart>
</feature>
<feature type="binding site" description="axial binding residue" evidence="6">
    <location>
        <position position="49"/>
    </location>
    <ligand>
        <name>heme c</name>
        <dbReference type="ChEBI" id="CHEBI:61717"/>
        <label>1</label>
    </ligand>
    <ligandPart>
        <name>Fe</name>
        <dbReference type="ChEBI" id="CHEBI:18248"/>
    </ligandPart>
</feature>
<keyword evidence="7" id="KW-0732">Signal</keyword>
<dbReference type="InterPro" id="IPR036280">
    <property type="entry name" value="Multihaem_cyt_sf"/>
</dbReference>
<name>E1YFN0_9BACT</name>
<dbReference type="PRINTS" id="PR00609">
    <property type="entry name" value="CYTOCHROMEC3"/>
</dbReference>
<feature type="binding site" description="axial binding residue" evidence="6">
    <location>
        <position position="65"/>
    </location>
    <ligand>
        <name>heme c</name>
        <dbReference type="ChEBI" id="CHEBI:61717"/>
        <label>1</label>
    </ligand>
    <ligandPart>
        <name>Fe</name>
        <dbReference type="ChEBI" id="CHEBI:18248"/>
    </ligandPart>
</feature>
<dbReference type="InterPro" id="IPR002322">
    <property type="entry name" value="Cyt_c_III"/>
</dbReference>
<evidence type="ECO:0000256" key="5">
    <source>
        <dbReference type="ARBA" id="ARBA00023004"/>
    </source>
</evidence>
<dbReference type="Gene3D" id="3.90.10.10">
    <property type="entry name" value="Cytochrome C3"/>
    <property type="match status" value="1"/>
</dbReference>
<dbReference type="AlphaFoldDB" id="E1YFN0"/>
<sequence>MRKKIWALCSVIVSSIIILFATAYSQEDIRYVQDPAFTKRMRPEAVFNHDEHNENANIDDCSTCHHFYKDKVKVENETSEDMKCSECHKIDKDPIPLVNKYHLRCIGCHEQEKAGPLMCSECHVK</sequence>
<evidence type="ECO:0000256" key="7">
    <source>
        <dbReference type="SAM" id="SignalP"/>
    </source>
</evidence>
<keyword evidence="2 6" id="KW-0349">Heme</keyword>
<dbReference type="SUPFAM" id="SSF48695">
    <property type="entry name" value="Multiheme cytochromes"/>
    <property type="match status" value="1"/>
</dbReference>
<dbReference type="InterPro" id="IPR054899">
    <property type="entry name" value="c3_cytochr_TmcA"/>
</dbReference>
<evidence type="ECO:0000256" key="2">
    <source>
        <dbReference type="ARBA" id="ARBA00022617"/>
    </source>
</evidence>
<comment type="cofactor">
    <cofactor evidence="6">
        <name>heme c</name>
        <dbReference type="ChEBI" id="CHEBI:61717"/>
    </cofactor>
    <text evidence="6">Binds 4 heme c groups covalently per monomer.</text>
</comment>
<feature type="binding site" description="axial binding residue" evidence="6">
    <location>
        <position position="66"/>
    </location>
    <ligand>
        <name>heme c</name>
        <dbReference type="ChEBI" id="CHEBI:61717"/>
        <label>1</label>
    </ligand>
    <ligandPart>
        <name>Fe</name>
        <dbReference type="ChEBI" id="CHEBI:18248"/>
    </ligandPart>
</feature>
<dbReference type="GO" id="GO:0020037">
    <property type="term" value="F:heme binding"/>
    <property type="evidence" value="ECO:0007669"/>
    <property type="project" value="InterPro"/>
</dbReference>
<dbReference type="NCBIfam" id="NF045722">
    <property type="entry name" value="c3_cytochr_TmcA"/>
    <property type="match status" value="1"/>
</dbReference>
<gene>
    <name evidence="9" type="ORF">N47_J03550</name>
</gene>
<dbReference type="CDD" id="cd08168">
    <property type="entry name" value="Cytochrom_C3"/>
    <property type="match status" value="1"/>
</dbReference>
<dbReference type="GO" id="GO:0046872">
    <property type="term" value="F:metal ion binding"/>
    <property type="evidence" value="ECO:0007669"/>
    <property type="project" value="UniProtKB-KW"/>
</dbReference>
<evidence type="ECO:0000259" key="8">
    <source>
        <dbReference type="Pfam" id="PF02085"/>
    </source>
</evidence>
<evidence type="ECO:0000256" key="4">
    <source>
        <dbReference type="ARBA" id="ARBA00022982"/>
    </source>
</evidence>
<evidence type="ECO:0000256" key="3">
    <source>
        <dbReference type="ARBA" id="ARBA00022723"/>
    </source>
</evidence>
<feature type="domain" description="Class III cytochrome C" evidence="8">
    <location>
        <begin position="40"/>
        <end position="123"/>
    </location>
</feature>
<evidence type="ECO:0000256" key="1">
    <source>
        <dbReference type="ARBA" id="ARBA00022448"/>
    </source>
</evidence>
<feature type="binding site" description="axial binding residue" evidence="6">
    <location>
        <position position="52"/>
    </location>
    <ligand>
        <name>heme c</name>
        <dbReference type="ChEBI" id="CHEBI:61717"/>
        <label>1</label>
    </ligand>
    <ligandPart>
        <name>Fe</name>
        <dbReference type="ChEBI" id="CHEBI:18248"/>
    </ligandPart>
</feature>
<keyword evidence="3 6" id="KW-0479">Metal-binding</keyword>
<feature type="binding site" description="axial binding residue" evidence="6">
    <location>
        <position position="61"/>
    </location>
    <ligand>
        <name>heme c</name>
        <dbReference type="ChEBI" id="CHEBI:61717"/>
        <label>1</label>
    </ligand>
    <ligandPart>
        <name>Fe</name>
        <dbReference type="ChEBI" id="CHEBI:18248"/>
    </ligandPart>
</feature>
<feature type="binding site" description="covalent" evidence="6">
    <location>
        <position position="64"/>
    </location>
    <ligand>
        <name>heme c</name>
        <dbReference type="ChEBI" id="CHEBI:61717"/>
        <label>1</label>
    </ligand>
</feature>
<keyword evidence="1" id="KW-0813">Transport</keyword>
<feature type="binding site" description="axial binding residue" evidence="6">
    <location>
        <position position="123"/>
    </location>
    <ligand>
        <name>heme c</name>
        <dbReference type="ChEBI" id="CHEBI:61717"/>
        <label>1</label>
    </ligand>
    <ligandPart>
        <name>Fe</name>
        <dbReference type="ChEBI" id="CHEBI:18248"/>
    </ligandPart>
</feature>
<reference evidence="9" key="1">
    <citation type="journal article" date="2011" name="Environ. Microbiol.">
        <title>Genomic insights into the metabolic potential of the polycyclic aromatic hydrocarbon degrading sulfate-reducing Deltaproteobacterium N47.</title>
        <authorList>
            <person name="Bergmann F."/>
            <person name="Selesi D."/>
            <person name="Weinmaier T."/>
            <person name="Tischler P."/>
            <person name="Rattei T."/>
            <person name="Meckenstock R.U."/>
        </authorList>
    </citation>
    <scope>NUCLEOTIDE SEQUENCE</scope>
</reference>
<evidence type="ECO:0000256" key="6">
    <source>
        <dbReference type="PIRSR" id="PIRSR602322-1"/>
    </source>
</evidence>
<dbReference type="GO" id="GO:0009055">
    <property type="term" value="F:electron transfer activity"/>
    <property type="evidence" value="ECO:0007669"/>
    <property type="project" value="InterPro"/>
</dbReference>
<protein>
    <submittedName>
        <fullName evidence="9">Acidic cytochrome c3</fullName>
    </submittedName>
</protein>
<feature type="chain" id="PRO_5003154909" evidence="7">
    <location>
        <begin position="26"/>
        <end position="125"/>
    </location>
</feature>
<organism evidence="9">
    <name type="scientific">uncultured Desulfobacterium sp</name>
    <dbReference type="NCBI Taxonomy" id="201089"/>
    <lineage>
        <taxon>Bacteria</taxon>
        <taxon>Pseudomonadati</taxon>
        <taxon>Thermodesulfobacteriota</taxon>
        <taxon>Desulfobacteria</taxon>
        <taxon>Desulfobacterales</taxon>
        <taxon>Desulfobacteriaceae</taxon>
        <taxon>Desulfobacterium</taxon>
        <taxon>environmental samples</taxon>
    </lineage>
</organism>
<feature type="binding site" description="axial binding residue" evidence="6">
    <location>
        <position position="119"/>
    </location>
    <ligand>
        <name>heme c</name>
        <dbReference type="ChEBI" id="CHEBI:61717"/>
        <label>1</label>
    </ligand>
    <ligandPart>
        <name>Fe</name>
        <dbReference type="ChEBI" id="CHEBI:18248"/>
    </ligandPart>
</feature>